<comment type="caution">
    <text evidence="10">The sequence shown here is derived from an EMBL/GenBank/DDBJ whole genome shotgun (WGS) entry which is preliminary data.</text>
</comment>
<evidence type="ECO:0000313" key="10">
    <source>
        <dbReference type="EMBL" id="EDP43854.1"/>
    </source>
</evidence>
<dbReference type="GO" id="GO:0002161">
    <property type="term" value="F:aminoacyl-tRNA deacylase activity"/>
    <property type="evidence" value="ECO:0007669"/>
    <property type="project" value="InterPro"/>
</dbReference>
<keyword evidence="5" id="KW-0648">Protein biosynthesis</keyword>
<dbReference type="Gene3D" id="1.10.10.830">
    <property type="entry name" value="Ile-tRNA synthetase CP2 domain-like"/>
    <property type="match status" value="1"/>
</dbReference>
<organism evidence="10 11">
    <name type="scientific">Malassezia globosa (strain ATCC MYA-4612 / CBS 7966)</name>
    <name type="common">Dandruff-associated fungus</name>
    <dbReference type="NCBI Taxonomy" id="425265"/>
    <lineage>
        <taxon>Eukaryota</taxon>
        <taxon>Fungi</taxon>
        <taxon>Dikarya</taxon>
        <taxon>Basidiomycota</taxon>
        <taxon>Ustilaginomycotina</taxon>
        <taxon>Malasseziomycetes</taxon>
        <taxon>Malasseziales</taxon>
        <taxon>Malasseziaceae</taxon>
        <taxon>Malassezia</taxon>
    </lineage>
</organism>
<keyword evidence="3" id="KW-0547">Nucleotide-binding</keyword>
<dbReference type="NCBIfam" id="TIGR00392">
    <property type="entry name" value="ileS"/>
    <property type="match status" value="1"/>
</dbReference>
<keyword evidence="6" id="KW-0030">Aminoacyl-tRNA synthetase</keyword>
<dbReference type="KEGG" id="mgl:MGL_2067"/>
<evidence type="ECO:0000256" key="4">
    <source>
        <dbReference type="ARBA" id="ARBA00022840"/>
    </source>
</evidence>
<proteinExistence type="predicted"/>
<dbReference type="EMBL" id="AAYY01000006">
    <property type="protein sequence ID" value="EDP43854.1"/>
    <property type="molecule type" value="Genomic_DNA"/>
</dbReference>
<dbReference type="EC" id="6.1.1.5" evidence="1"/>
<dbReference type="InterPro" id="IPR033708">
    <property type="entry name" value="Anticodon_Ile_BEm"/>
</dbReference>
<evidence type="ECO:0000256" key="3">
    <source>
        <dbReference type="ARBA" id="ARBA00022741"/>
    </source>
</evidence>
<dbReference type="AlphaFoldDB" id="A8Q0Q6"/>
<dbReference type="Pfam" id="PF08264">
    <property type="entry name" value="Anticodon_1"/>
    <property type="match status" value="1"/>
</dbReference>
<name>A8Q0Q6_MALGO</name>
<dbReference type="PANTHER" id="PTHR42765">
    <property type="entry name" value="SOLEUCYL-TRNA SYNTHETASE"/>
    <property type="match status" value="1"/>
</dbReference>
<dbReference type="STRING" id="425265.A8Q0Q6"/>
<evidence type="ECO:0000256" key="1">
    <source>
        <dbReference type="ARBA" id="ARBA00013165"/>
    </source>
</evidence>
<evidence type="ECO:0000256" key="6">
    <source>
        <dbReference type="ARBA" id="ARBA00023146"/>
    </source>
</evidence>
<dbReference type="InterPro" id="IPR002301">
    <property type="entry name" value="Ile-tRNA-ligase"/>
</dbReference>
<evidence type="ECO:0000259" key="8">
    <source>
        <dbReference type="Pfam" id="PF00133"/>
    </source>
</evidence>
<feature type="domain" description="Aminoacyl-tRNA synthetase class Ia" evidence="8">
    <location>
        <begin position="94"/>
        <end position="747"/>
    </location>
</feature>
<dbReference type="CDD" id="cd07960">
    <property type="entry name" value="Anticodon_Ia_Ile_BEm"/>
    <property type="match status" value="1"/>
</dbReference>
<dbReference type="OMA" id="HCWRCKT"/>
<keyword evidence="2" id="KW-0436">Ligase</keyword>
<dbReference type="InterPro" id="IPR009080">
    <property type="entry name" value="tRNAsynth_Ia_anticodon-bd"/>
</dbReference>
<dbReference type="InterPro" id="IPR013155">
    <property type="entry name" value="M/V/L/I-tRNA-synth_anticd-bd"/>
</dbReference>
<dbReference type="InParanoid" id="A8Q0Q6"/>
<protein>
    <recommendedName>
        <fullName evidence="1">isoleucine--tRNA ligase</fullName>
        <ecNumber evidence="1">6.1.1.5</ecNumber>
    </recommendedName>
    <alternativeName>
        <fullName evidence="7">Isoleucyl-tRNA synthetase</fullName>
    </alternativeName>
</protein>
<dbReference type="OrthoDB" id="10264412at2759"/>
<dbReference type="GO" id="GO:0005524">
    <property type="term" value="F:ATP binding"/>
    <property type="evidence" value="ECO:0007669"/>
    <property type="project" value="UniProtKB-KW"/>
</dbReference>
<dbReference type="PRINTS" id="PR00984">
    <property type="entry name" value="TRNASYNTHILE"/>
</dbReference>
<dbReference type="GO" id="GO:0004822">
    <property type="term" value="F:isoleucine-tRNA ligase activity"/>
    <property type="evidence" value="ECO:0007669"/>
    <property type="project" value="UniProtKB-EC"/>
</dbReference>
<dbReference type="VEuPathDB" id="FungiDB:MGL_2067"/>
<keyword evidence="11" id="KW-1185">Reference proteome</keyword>
<accession>A8Q0Q6</accession>
<dbReference type="GO" id="GO:0006428">
    <property type="term" value="P:isoleucyl-tRNA aminoacylation"/>
    <property type="evidence" value="ECO:0007669"/>
    <property type="project" value="InterPro"/>
</dbReference>
<gene>
    <name evidence="10" type="ORF">MGL_2067</name>
</gene>
<sequence length="1057" mass="118758">MRLNKSGRSLSTSWLWRTQCSPARKQLAHLHAGCIVCAKKRRGGNKNKDANPYQDTLRLPQTSFGLRAFAKDREPLFRLATTTNLYRWQREHLRPQADERDFVLHDGPPYANGHLHMAGHALNKIIKDIILRFQVLQGRRVHYMPGWDCHGLPIEIKAVAEQGGTPASELKATDIRNAARRVALREIDQQRVEFQQFGIMTDWSDENTYRTLHFSYELEQLRLFAQCVGRGLIYEQFRPVYWSPSTHTALAEAEIEYDDKHVSRSTYLRFRLHPSTALAPVLSGVQEPMYLAVWTTTPWSLLGNMALAVNANAMYSIVRRKESGELLVVASDLVASLATVPLSGGAIGEQRHGSAGTLGPFEHVTVVRGSQLVGSMYECAWMMPGEQRFVMDAPFVTTDAGTGIVHMAPAHGQEDYELWRDAGRLRTHGIMSPVDDYGRFVVNNAWGLSDIIRTDLKQLHGLDALSCGTQRILEFLSRHHVLLSEQPYTHSYPIDWRTKQPILTRATAQWFADLRQSQAAALAALQSVHFTPASGRQRLTSLVSRRSEWCISRQRAWGVPIPVVYDADTHEPLINATNVEHILRIMAEHGTTDVWWTLDADTFVAPAFREPGKSFYIKGDTLDVWFDSGCSWAILQRALQEPLCASHACADVYVEGSDQHRGWFQSSLLTRMSTCGAGAAAPFANLVTHGFVVDEAGRKMSKSLGNVIAPAAFVQGDPAAPTDFPPLGADVLRWWAAKTDYTKDTPISVLIMKHVTDEVRKLRSTARFILANLSGYAPGSLPPFDTSNVAAGKGHLRLSLLDRYVMHELHRLETTCRAAYDRYDFAFVTRSLIEFATKTLSSLYFDAVKDTMYAGARDDQLPILAVMDQVLQTISSILAPILPHLAEDIHWYRGGATSDPTPEQAACMPSFFQLGWHTIEEHWCDPALEQRMQRVLRIRSEVFALVTRCKDEHLVKGPAETVVALYVLEDSLGALLHKHRSELADLMHVAHVDVYTEEVAWQRSAPAPSAWHRTCRVPDLQVDVRVEASQQAKCPRCWKYQSQTPDTLCERCMDIIG</sequence>
<dbReference type="SUPFAM" id="SSF47323">
    <property type="entry name" value="Anticodon-binding domain of a subclass of class I aminoacyl-tRNA synthetases"/>
    <property type="match status" value="1"/>
</dbReference>
<dbReference type="RefSeq" id="XP_001731068.1">
    <property type="nucleotide sequence ID" value="XM_001731016.1"/>
</dbReference>
<dbReference type="Gene3D" id="3.90.740.10">
    <property type="entry name" value="Valyl/Leucyl/Isoleucyl-tRNA synthetase, editing domain"/>
    <property type="match status" value="1"/>
</dbReference>
<evidence type="ECO:0000259" key="9">
    <source>
        <dbReference type="Pfam" id="PF08264"/>
    </source>
</evidence>
<dbReference type="Pfam" id="PF00133">
    <property type="entry name" value="tRNA-synt_1"/>
    <property type="match status" value="1"/>
</dbReference>
<dbReference type="InterPro" id="IPR009008">
    <property type="entry name" value="Val/Leu/Ile-tRNA-synth_edit"/>
</dbReference>
<dbReference type="InterPro" id="IPR050081">
    <property type="entry name" value="Ile-tRNA_ligase"/>
</dbReference>
<keyword evidence="4" id="KW-0067">ATP-binding</keyword>
<dbReference type="SUPFAM" id="SSF52374">
    <property type="entry name" value="Nucleotidylyl transferase"/>
    <property type="match status" value="1"/>
</dbReference>
<dbReference type="Proteomes" id="UP000008837">
    <property type="component" value="Unassembled WGS sequence"/>
</dbReference>
<feature type="domain" description="Methionyl/Valyl/Leucyl/Isoleucyl-tRNA synthetase anticodon-binding" evidence="9">
    <location>
        <begin position="802"/>
        <end position="956"/>
    </location>
</feature>
<evidence type="ECO:0000313" key="11">
    <source>
        <dbReference type="Proteomes" id="UP000008837"/>
    </source>
</evidence>
<evidence type="ECO:0000256" key="7">
    <source>
        <dbReference type="ARBA" id="ARBA00032665"/>
    </source>
</evidence>
<evidence type="ECO:0000256" key="5">
    <source>
        <dbReference type="ARBA" id="ARBA00022917"/>
    </source>
</evidence>
<dbReference type="Gene3D" id="1.10.730.20">
    <property type="match status" value="1"/>
</dbReference>
<reference evidence="10 11" key="1">
    <citation type="journal article" date="2007" name="Proc. Natl. Acad. Sci. U.S.A.">
        <title>Dandruff-associated Malassezia genomes reveal convergent and divergent virulence traits shared with plant and human fungal pathogens.</title>
        <authorList>
            <person name="Xu J."/>
            <person name="Saunders C.W."/>
            <person name="Hu P."/>
            <person name="Grant R.A."/>
            <person name="Boekhout T."/>
            <person name="Kuramae E.E."/>
            <person name="Kronstad J.W."/>
            <person name="Deangelis Y.M."/>
            <person name="Reeder N.L."/>
            <person name="Johnstone K.R."/>
            <person name="Leland M."/>
            <person name="Fieno A.M."/>
            <person name="Begley W.M."/>
            <person name="Sun Y."/>
            <person name="Lacey M.P."/>
            <person name="Chaudhary T."/>
            <person name="Keough T."/>
            <person name="Chu L."/>
            <person name="Sears R."/>
            <person name="Yuan B."/>
            <person name="Dawson T.L.Jr."/>
        </authorList>
    </citation>
    <scope>NUCLEOTIDE SEQUENCE [LARGE SCALE GENOMIC DNA]</scope>
    <source>
        <strain evidence="11">ATCC MYA-4612 / CBS 7966</strain>
    </source>
</reference>
<dbReference type="InterPro" id="IPR002300">
    <property type="entry name" value="aa-tRNA-synth_Ia"/>
</dbReference>
<dbReference type="GO" id="GO:0032543">
    <property type="term" value="P:mitochondrial translation"/>
    <property type="evidence" value="ECO:0007669"/>
    <property type="project" value="TreeGrafter"/>
</dbReference>
<dbReference type="PANTHER" id="PTHR42765:SF1">
    <property type="entry name" value="ISOLEUCINE--TRNA LIGASE, MITOCHONDRIAL"/>
    <property type="match status" value="1"/>
</dbReference>
<dbReference type="Gene3D" id="3.40.50.620">
    <property type="entry name" value="HUPs"/>
    <property type="match status" value="2"/>
</dbReference>
<dbReference type="FunCoup" id="A8Q0Q6">
    <property type="interactions" value="396"/>
</dbReference>
<dbReference type="SUPFAM" id="SSF50677">
    <property type="entry name" value="ValRS/IleRS/LeuRS editing domain"/>
    <property type="match status" value="1"/>
</dbReference>
<dbReference type="GO" id="GO:0005739">
    <property type="term" value="C:mitochondrion"/>
    <property type="evidence" value="ECO:0007669"/>
    <property type="project" value="TreeGrafter"/>
</dbReference>
<dbReference type="InterPro" id="IPR014729">
    <property type="entry name" value="Rossmann-like_a/b/a_fold"/>
</dbReference>
<dbReference type="GeneID" id="5855375"/>
<evidence type="ECO:0000256" key="2">
    <source>
        <dbReference type="ARBA" id="ARBA00022598"/>
    </source>
</evidence>
<dbReference type="GO" id="GO:0000049">
    <property type="term" value="F:tRNA binding"/>
    <property type="evidence" value="ECO:0007669"/>
    <property type="project" value="InterPro"/>
</dbReference>